<name>A0A2J7TJI0_METSI</name>
<keyword evidence="1" id="KW-0472">Membrane</keyword>
<dbReference type="PANTHER" id="PTHR35893">
    <property type="entry name" value="INNER MEMBRANE PROTEIN-RELATED"/>
    <property type="match status" value="1"/>
</dbReference>
<sequence>MTDTKSLEDASKDFAADLTALRDDLSKLTASVAKLVKAEASATTDSVYGAMDAARQKLSGHASDAKEKLSGASSELEASIERNPLMAVLIALGAGLVIGLISGGRK</sequence>
<proteinExistence type="predicted"/>
<dbReference type="PANTHER" id="PTHR35893:SF3">
    <property type="entry name" value="INNER MEMBRANE PROTEIN"/>
    <property type="match status" value="1"/>
</dbReference>
<evidence type="ECO:0008006" key="4">
    <source>
        <dbReference type="Google" id="ProtNLM"/>
    </source>
</evidence>
<dbReference type="EMBL" id="PDZR01000004">
    <property type="protein sequence ID" value="PNG26924.1"/>
    <property type="molecule type" value="Genomic_DNA"/>
</dbReference>
<protein>
    <recommendedName>
        <fullName evidence="4">DUF883 domain-containing protein</fullName>
    </recommendedName>
</protein>
<evidence type="ECO:0000313" key="2">
    <source>
        <dbReference type="EMBL" id="PNG26924.1"/>
    </source>
</evidence>
<gene>
    <name evidence="2" type="ORF">CR492_06375</name>
</gene>
<accession>A0A2J7TJI0</accession>
<keyword evidence="1" id="KW-1133">Transmembrane helix</keyword>
<dbReference type="RefSeq" id="WP_102842888.1">
    <property type="nucleotide sequence ID" value="NZ_PDZR01000004.1"/>
</dbReference>
<feature type="transmembrane region" description="Helical" evidence="1">
    <location>
        <begin position="85"/>
        <end position="103"/>
    </location>
</feature>
<evidence type="ECO:0000256" key="1">
    <source>
        <dbReference type="SAM" id="Phobius"/>
    </source>
</evidence>
<dbReference type="Proteomes" id="UP000236286">
    <property type="component" value="Unassembled WGS sequence"/>
</dbReference>
<keyword evidence="1" id="KW-0812">Transmembrane</keyword>
<dbReference type="AlphaFoldDB" id="A0A2J7TJI0"/>
<reference evidence="2 3" key="1">
    <citation type="submission" date="2017-10" db="EMBL/GenBank/DDBJ databases">
        <title>Genome announcement of Methylocella silvestris TVC from permafrost.</title>
        <authorList>
            <person name="Wang J."/>
            <person name="Geng K."/>
            <person name="Ul-Haque F."/>
            <person name="Crombie A.T."/>
            <person name="Street L.E."/>
            <person name="Wookey P.A."/>
            <person name="Murrell J.C."/>
            <person name="Pratscher J."/>
        </authorList>
    </citation>
    <scope>NUCLEOTIDE SEQUENCE [LARGE SCALE GENOMIC DNA]</scope>
    <source>
        <strain evidence="2 3">TVC</strain>
    </source>
</reference>
<dbReference type="InterPro" id="IPR010279">
    <property type="entry name" value="YqjD/ElaB"/>
</dbReference>
<dbReference type="OrthoDB" id="8456340at2"/>
<evidence type="ECO:0000313" key="3">
    <source>
        <dbReference type="Proteomes" id="UP000236286"/>
    </source>
</evidence>
<dbReference type="Gene3D" id="1.20.120.20">
    <property type="entry name" value="Apolipoprotein"/>
    <property type="match status" value="1"/>
</dbReference>
<dbReference type="GO" id="GO:0043022">
    <property type="term" value="F:ribosome binding"/>
    <property type="evidence" value="ECO:0007669"/>
    <property type="project" value="InterPro"/>
</dbReference>
<comment type="caution">
    <text evidence="2">The sequence shown here is derived from an EMBL/GenBank/DDBJ whole genome shotgun (WGS) entry which is preliminary data.</text>
</comment>
<organism evidence="2 3">
    <name type="scientific">Methylocella silvestris</name>
    <dbReference type="NCBI Taxonomy" id="199596"/>
    <lineage>
        <taxon>Bacteria</taxon>
        <taxon>Pseudomonadati</taxon>
        <taxon>Pseudomonadota</taxon>
        <taxon>Alphaproteobacteria</taxon>
        <taxon>Hyphomicrobiales</taxon>
        <taxon>Beijerinckiaceae</taxon>
        <taxon>Methylocella</taxon>
    </lineage>
</organism>